<dbReference type="Gene3D" id="3.40.50.2300">
    <property type="match status" value="1"/>
</dbReference>
<dbReference type="PROSITE" id="PS50110">
    <property type="entry name" value="RESPONSE_REGULATORY"/>
    <property type="match status" value="1"/>
</dbReference>
<evidence type="ECO:0000256" key="1">
    <source>
        <dbReference type="ARBA" id="ARBA00022553"/>
    </source>
</evidence>
<name>A0A0A7PFP2_9SPHN</name>
<evidence type="ECO:0000259" key="3">
    <source>
        <dbReference type="PROSITE" id="PS50110"/>
    </source>
</evidence>
<dbReference type="InterPro" id="IPR011006">
    <property type="entry name" value="CheY-like_superfamily"/>
</dbReference>
<dbReference type="GO" id="GO:0000160">
    <property type="term" value="P:phosphorelay signal transduction system"/>
    <property type="evidence" value="ECO:0007669"/>
    <property type="project" value="InterPro"/>
</dbReference>
<proteinExistence type="predicted"/>
<dbReference type="PANTHER" id="PTHR44591:SF25">
    <property type="entry name" value="CHEMOTAXIS TWO-COMPONENT RESPONSE REGULATOR"/>
    <property type="match status" value="1"/>
</dbReference>
<reference evidence="4 5" key="1">
    <citation type="journal article" date="2015" name="Int. J. Syst. Evol. Microbiol.">
        <title>Description of Sphingopyxis fribergensis sp. nov. - a soil bacterium with the ability to degrade styrene and phenylacetic acid.</title>
        <authorList>
            <person name="Oelschlagel M."/>
            <person name="Ruckert C."/>
            <person name="Kalinowski J."/>
            <person name="Schmidt G."/>
            <person name="Schlomann M."/>
            <person name="Tischler D."/>
        </authorList>
    </citation>
    <scope>NUCLEOTIDE SEQUENCE [LARGE SCALE GENOMIC DNA]</scope>
    <source>
        <strain evidence="4 5">Kp5.2</strain>
    </source>
</reference>
<dbReference type="SMART" id="SM00448">
    <property type="entry name" value="REC"/>
    <property type="match status" value="1"/>
</dbReference>
<sequence>MSSIHNLEPNAVPRILIVEDDPGVRRSLLLLFQGRGYYAKAHSTADAALADAGAFNPDCLVIDYQLGSGNGIGLISALRFAGCSAPAILISAFGSADLAQRAGAAGFAQIFDKPLRAHRLLAAISSLLGEKSRVLQGRS</sequence>
<feature type="modified residue" description="4-aspartylphosphate" evidence="2">
    <location>
        <position position="63"/>
    </location>
</feature>
<keyword evidence="5" id="KW-1185">Reference proteome</keyword>
<dbReference type="SUPFAM" id="SSF52172">
    <property type="entry name" value="CheY-like"/>
    <property type="match status" value="1"/>
</dbReference>
<dbReference type="KEGG" id="sphk:SKP52_05665"/>
<evidence type="ECO:0000256" key="2">
    <source>
        <dbReference type="PROSITE-ProRule" id="PRU00169"/>
    </source>
</evidence>
<dbReference type="Pfam" id="PF00072">
    <property type="entry name" value="Response_reg"/>
    <property type="match status" value="1"/>
</dbReference>
<dbReference type="EMBL" id="CP009122">
    <property type="protein sequence ID" value="AJA08058.1"/>
    <property type="molecule type" value="Genomic_DNA"/>
</dbReference>
<protein>
    <recommendedName>
        <fullName evidence="3">Response regulatory domain-containing protein</fullName>
    </recommendedName>
</protein>
<dbReference type="AlphaFoldDB" id="A0A0A7PFP2"/>
<dbReference type="STRING" id="1515612.SKP52_05665"/>
<accession>A0A0A7PFP2</accession>
<evidence type="ECO:0000313" key="5">
    <source>
        <dbReference type="Proteomes" id="UP000030907"/>
    </source>
</evidence>
<dbReference type="CDD" id="cd00156">
    <property type="entry name" value="REC"/>
    <property type="match status" value="1"/>
</dbReference>
<dbReference type="OrthoDB" id="9797885at2"/>
<keyword evidence="1 2" id="KW-0597">Phosphoprotein</keyword>
<dbReference type="Proteomes" id="UP000030907">
    <property type="component" value="Chromosome"/>
</dbReference>
<evidence type="ECO:0000313" key="4">
    <source>
        <dbReference type="EMBL" id="AJA08058.1"/>
    </source>
</evidence>
<gene>
    <name evidence="4" type="ORF">SKP52_05665</name>
</gene>
<dbReference type="InterPro" id="IPR001789">
    <property type="entry name" value="Sig_transdc_resp-reg_receiver"/>
</dbReference>
<dbReference type="HOGENOM" id="CLU_000445_69_8_5"/>
<organism evidence="4 5">
    <name type="scientific">Sphingopyxis fribergensis</name>
    <dbReference type="NCBI Taxonomy" id="1515612"/>
    <lineage>
        <taxon>Bacteria</taxon>
        <taxon>Pseudomonadati</taxon>
        <taxon>Pseudomonadota</taxon>
        <taxon>Alphaproteobacteria</taxon>
        <taxon>Sphingomonadales</taxon>
        <taxon>Sphingomonadaceae</taxon>
        <taxon>Sphingopyxis</taxon>
    </lineage>
</organism>
<dbReference type="InterPro" id="IPR050595">
    <property type="entry name" value="Bact_response_regulator"/>
</dbReference>
<dbReference type="PANTHER" id="PTHR44591">
    <property type="entry name" value="STRESS RESPONSE REGULATOR PROTEIN 1"/>
    <property type="match status" value="1"/>
</dbReference>
<feature type="domain" description="Response regulatory" evidence="3">
    <location>
        <begin position="14"/>
        <end position="128"/>
    </location>
</feature>
<dbReference type="RefSeq" id="WP_052207860.1">
    <property type="nucleotide sequence ID" value="NZ_CP009122.1"/>
</dbReference>